<dbReference type="PANTHER" id="PTHR33908:SF11">
    <property type="entry name" value="MEMBRANE PROTEIN"/>
    <property type="match status" value="1"/>
</dbReference>
<reference evidence="11" key="1">
    <citation type="journal article" date="2020" name="mSystems">
        <title>Genome- and Community-Level Interaction Insights into Carbon Utilization and Element Cycling Functions of Hydrothermarchaeota in Hydrothermal Sediment.</title>
        <authorList>
            <person name="Zhou Z."/>
            <person name="Liu Y."/>
            <person name="Xu W."/>
            <person name="Pan J."/>
            <person name="Luo Z.H."/>
            <person name="Li M."/>
        </authorList>
    </citation>
    <scope>NUCLEOTIDE SEQUENCE [LARGE SCALE GENOMIC DNA]</scope>
    <source>
        <strain evidence="11">HyVt-365</strain>
    </source>
</reference>
<comment type="subcellular location">
    <subcellularLocation>
        <location evidence="1">Cell membrane</location>
        <topology evidence="1">Multi-pass membrane protein</topology>
    </subcellularLocation>
</comment>
<organism evidence="11">
    <name type="scientific">candidate division WWE3 bacterium</name>
    <dbReference type="NCBI Taxonomy" id="2053526"/>
    <lineage>
        <taxon>Bacteria</taxon>
        <taxon>Katanobacteria</taxon>
    </lineage>
</organism>
<proteinExistence type="predicted"/>
<accession>A0A7C1SXZ4</accession>
<feature type="non-terminal residue" evidence="11">
    <location>
        <position position="404"/>
    </location>
</feature>
<evidence type="ECO:0000256" key="3">
    <source>
        <dbReference type="ARBA" id="ARBA00022676"/>
    </source>
</evidence>
<evidence type="ECO:0000256" key="8">
    <source>
        <dbReference type="SAM" id="Phobius"/>
    </source>
</evidence>
<feature type="transmembrane region" description="Helical" evidence="8">
    <location>
        <begin position="267"/>
        <end position="286"/>
    </location>
</feature>
<evidence type="ECO:0000256" key="4">
    <source>
        <dbReference type="ARBA" id="ARBA00022679"/>
    </source>
</evidence>
<dbReference type="InterPro" id="IPR038731">
    <property type="entry name" value="RgtA/B/C-like"/>
</dbReference>
<feature type="transmembrane region" description="Helical" evidence="8">
    <location>
        <begin position="164"/>
        <end position="183"/>
    </location>
</feature>
<dbReference type="EMBL" id="DRHH01000080">
    <property type="protein sequence ID" value="HEB14141.1"/>
    <property type="molecule type" value="Genomic_DNA"/>
</dbReference>
<dbReference type="Proteomes" id="UP000885744">
    <property type="component" value="Unassembled WGS sequence"/>
</dbReference>
<evidence type="ECO:0000256" key="1">
    <source>
        <dbReference type="ARBA" id="ARBA00004651"/>
    </source>
</evidence>
<gene>
    <name evidence="11" type="ORF">ENI09_01895</name>
</gene>
<dbReference type="Pfam" id="PF04138">
    <property type="entry name" value="GtrA_DPMS_TM"/>
    <property type="match status" value="1"/>
</dbReference>
<feature type="transmembrane region" description="Helical" evidence="8">
    <location>
        <begin position="59"/>
        <end position="78"/>
    </location>
</feature>
<keyword evidence="6 8" id="KW-1133">Transmembrane helix</keyword>
<evidence type="ECO:0000259" key="9">
    <source>
        <dbReference type="Pfam" id="PF04138"/>
    </source>
</evidence>
<dbReference type="GO" id="GO:0009103">
    <property type="term" value="P:lipopolysaccharide biosynthetic process"/>
    <property type="evidence" value="ECO:0007669"/>
    <property type="project" value="UniProtKB-ARBA"/>
</dbReference>
<dbReference type="GO" id="GO:0005886">
    <property type="term" value="C:plasma membrane"/>
    <property type="evidence" value="ECO:0007669"/>
    <property type="project" value="UniProtKB-SubCell"/>
</dbReference>
<feature type="transmembrane region" description="Helical" evidence="8">
    <location>
        <begin position="22"/>
        <end position="47"/>
    </location>
</feature>
<keyword evidence="5 8" id="KW-0812">Transmembrane</keyword>
<evidence type="ECO:0000256" key="6">
    <source>
        <dbReference type="ARBA" id="ARBA00022989"/>
    </source>
</evidence>
<dbReference type="GO" id="GO:0016763">
    <property type="term" value="F:pentosyltransferase activity"/>
    <property type="evidence" value="ECO:0007669"/>
    <property type="project" value="TreeGrafter"/>
</dbReference>
<feature type="transmembrane region" description="Helical" evidence="8">
    <location>
        <begin position="219"/>
        <end position="247"/>
    </location>
</feature>
<evidence type="ECO:0000256" key="2">
    <source>
        <dbReference type="ARBA" id="ARBA00022475"/>
    </source>
</evidence>
<comment type="caution">
    <text evidence="11">The sequence shown here is derived from an EMBL/GenBank/DDBJ whole genome shotgun (WGS) entry which is preliminary data.</text>
</comment>
<protein>
    <submittedName>
        <fullName evidence="11">Phospholipid carrier-dependent glycosyltransferase</fullName>
    </submittedName>
</protein>
<keyword evidence="3" id="KW-0328">Glycosyltransferase</keyword>
<evidence type="ECO:0000256" key="7">
    <source>
        <dbReference type="ARBA" id="ARBA00023136"/>
    </source>
</evidence>
<sequence>MEVFNRLSRWNSSSGKSVSKKFLRFSLVGISNTAVDWLIFFILINVFPFFGAREVLAKAFSFLFAVVNSFVFNSLWTFRDEVAKGQEDGVGFFAYSRVGKFFITAKEVDAQGVPFWFLQWEWGFRLIFGQGVSHELVVFLARLPMILMFGLAAWFVYLLGRDMFGSRAGLASLLLFSFSPSFLAHGRLVTTDVGVTFGFVATLYFLYRYTKEERKADLLLTGLFLGLANLFKFSALILYPVVGLVLLLKFFELNRFWDSLVKVVKSYAPIFFVGLFTTLLGYYLLFPNDVCCPNPREDIFVGDYYSGLEKVSFLNNSFGGRPILNYLGGIKAVIDRVRPGNAPFIFGEVSESSWWYFFPASFIFKEPIPTVLGFFVALWFSVWGFLRAPNLRFKLIFLAVPFGL</sequence>
<evidence type="ECO:0000259" key="10">
    <source>
        <dbReference type="Pfam" id="PF13231"/>
    </source>
</evidence>
<feature type="transmembrane region" description="Helical" evidence="8">
    <location>
        <begin position="189"/>
        <end position="207"/>
    </location>
</feature>
<feature type="domain" description="Glycosyltransferase RgtA/B/C/D-like" evidence="10">
    <location>
        <begin position="139"/>
        <end position="249"/>
    </location>
</feature>
<evidence type="ECO:0000313" key="11">
    <source>
        <dbReference type="EMBL" id="HEB14141.1"/>
    </source>
</evidence>
<keyword evidence="7 8" id="KW-0472">Membrane</keyword>
<keyword evidence="4" id="KW-0808">Transferase</keyword>
<feature type="domain" description="GtrA/DPMS transmembrane" evidence="9">
    <location>
        <begin position="24"/>
        <end position="99"/>
    </location>
</feature>
<name>A0A7C1SXZ4_UNCKA</name>
<dbReference type="InterPro" id="IPR050297">
    <property type="entry name" value="LipidA_mod_glycosyltrf_83"/>
</dbReference>
<dbReference type="InterPro" id="IPR007267">
    <property type="entry name" value="GtrA_DPMS_TM"/>
</dbReference>
<evidence type="ECO:0000256" key="5">
    <source>
        <dbReference type="ARBA" id="ARBA00022692"/>
    </source>
</evidence>
<feature type="transmembrane region" description="Helical" evidence="8">
    <location>
        <begin position="136"/>
        <end position="157"/>
    </location>
</feature>
<dbReference type="AlphaFoldDB" id="A0A7C1SXZ4"/>
<dbReference type="PANTHER" id="PTHR33908">
    <property type="entry name" value="MANNOSYLTRANSFERASE YKCB-RELATED"/>
    <property type="match status" value="1"/>
</dbReference>
<feature type="transmembrane region" description="Helical" evidence="8">
    <location>
        <begin position="368"/>
        <end position="386"/>
    </location>
</feature>
<dbReference type="Pfam" id="PF13231">
    <property type="entry name" value="PMT_2"/>
    <property type="match status" value="1"/>
</dbReference>
<keyword evidence="2" id="KW-1003">Cell membrane</keyword>